<dbReference type="Proteomes" id="UP000324800">
    <property type="component" value="Unassembled WGS sequence"/>
</dbReference>
<evidence type="ECO:0000256" key="2">
    <source>
        <dbReference type="SAM" id="MobiDB-lite"/>
    </source>
</evidence>
<feature type="region of interest" description="Disordered" evidence="2">
    <location>
        <begin position="407"/>
        <end position="448"/>
    </location>
</feature>
<protein>
    <submittedName>
        <fullName evidence="3">Uncharacterized protein</fullName>
    </submittedName>
</protein>
<dbReference type="AlphaFoldDB" id="A0A5J4VA75"/>
<organism evidence="3 4">
    <name type="scientific">Streblomastix strix</name>
    <dbReference type="NCBI Taxonomy" id="222440"/>
    <lineage>
        <taxon>Eukaryota</taxon>
        <taxon>Metamonada</taxon>
        <taxon>Preaxostyla</taxon>
        <taxon>Oxymonadida</taxon>
        <taxon>Streblomastigidae</taxon>
        <taxon>Streblomastix</taxon>
    </lineage>
</organism>
<feature type="coiled-coil region" evidence="1">
    <location>
        <begin position="173"/>
        <end position="204"/>
    </location>
</feature>
<dbReference type="EMBL" id="SNRW01008517">
    <property type="protein sequence ID" value="KAA6379403.1"/>
    <property type="molecule type" value="Genomic_DNA"/>
</dbReference>
<name>A0A5J4VA75_9EUKA</name>
<comment type="caution">
    <text evidence="3">The sequence shown here is derived from an EMBL/GenBank/DDBJ whole genome shotgun (WGS) entry which is preliminary data.</text>
</comment>
<evidence type="ECO:0000313" key="3">
    <source>
        <dbReference type="EMBL" id="KAA6379403.1"/>
    </source>
</evidence>
<accession>A0A5J4VA75</accession>
<feature type="region of interest" description="Disordered" evidence="2">
    <location>
        <begin position="465"/>
        <end position="487"/>
    </location>
</feature>
<sequence length="487" mass="58875">MALGSPERFLSNEADCRALRGELTLLNTKLMQMETEKEALRREKDREIENERLIHKKQMIDLENRHKEEIQKLQLEIERNLQLYNKSKREFTSQIDQLTIQLNEEQDMHNQTKQQLLSLRIRIKELIKQVNDLNDKLRESELKFEMTIKDMQIALQDGRSNNSSIEQRLMIDIQSLQIERDGALNELQQLREQLEKQMHISEGAQASYHISITKLQDEMERMQKYQSDQLQRHGKDIQDWKDRYERLGIDIRAELNEKYQRENELIRDQAKKKENELQQRIIDLEEALSKERQTCNEEIEQQRKRLVIQIEQEKQEKEQERKRLQDECEIKLNVQKNTIAETITGITGSHNDTIQLLKTRYDELEQQDRQLRQQLDQQRQQIQDNCDKQIEQEKQKLQNEIERMKKDKESALTDLRNQYERNNNNSNRRQRYNNSNGDDEQRMNDQAMQQRQEYELMKARMEERLKSRDKMYDSNSRNYLGSRLSNL</sequence>
<gene>
    <name evidence="3" type="ORF">EZS28_025069</name>
</gene>
<proteinExistence type="predicted"/>
<reference evidence="3 4" key="1">
    <citation type="submission" date="2019-03" db="EMBL/GenBank/DDBJ databases">
        <title>Single cell metagenomics reveals metabolic interactions within the superorganism composed of flagellate Streblomastix strix and complex community of Bacteroidetes bacteria on its surface.</title>
        <authorList>
            <person name="Treitli S.C."/>
            <person name="Kolisko M."/>
            <person name="Husnik F."/>
            <person name="Keeling P."/>
            <person name="Hampl V."/>
        </authorList>
    </citation>
    <scope>NUCLEOTIDE SEQUENCE [LARGE SCALE GENOMIC DNA]</scope>
    <source>
        <strain evidence="3">ST1C</strain>
    </source>
</reference>
<feature type="coiled-coil region" evidence="1">
    <location>
        <begin position="16"/>
        <end position="143"/>
    </location>
</feature>
<evidence type="ECO:0000313" key="4">
    <source>
        <dbReference type="Proteomes" id="UP000324800"/>
    </source>
</evidence>
<evidence type="ECO:0000256" key="1">
    <source>
        <dbReference type="SAM" id="Coils"/>
    </source>
</evidence>
<feature type="compositionally biased region" description="Polar residues" evidence="2">
    <location>
        <begin position="473"/>
        <end position="487"/>
    </location>
</feature>
<feature type="compositionally biased region" description="Low complexity" evidence="2">
    <location>
        <begin position="420"/>
        <end position="436"/>
    </location>
</feature>
<keyword evidence="1" id="KW-0175">Coiled coil</keyword>